<dbReference type="RefSeq" id="WP_125419513.1">
    <property type="nucleotide sequence ID" value="NZ_RWIT01000004.1"/>
</dbReference>
<keyword evidence="5" id="KW-1185">Reference proteome</keyword>
<dbReference type="Pfam" id="PF25221">
    <property type="entry name" value="5TMH_Lnb"/>
    <property type="match status" value="1"/>
</dbReference>
<evidence type="ECO:0000259" key="2">
    <source>
        <dbReference type="Pfam" id="PF13387"/>
    </source>
</evidence>
<dbReference type="Pfam" id="PF13387">
    <property type="entry name" value="Lnb_N"/>
    <property type="match status" value="1"/>
</dbReference>
<dbReference type="EMBL" id="RWIT01000004">
    <property type="protein sequence ID" value="RSK48723.1"/>
    <property type="molecule type" value="Genomic_DNA"/>
</dbReference>
<keyword evidence="1" id="KW-0472">Membrane</keyword>
<evidence type="ECO:0000259" key="3">
    <source>
        <dbReference type="Pfam" id="PF25221"/>
    </source>
</evidence>
<feature type="transmembrane region" description="Helical" evidence="1">
    <location>
        <begin position="304"/>
        <end position="324"/>
    </location>
</feature>
<dbReference type="Proteomes" id="UP000273500">
    <property type="component" value="Unassembled WGS sequence"/>
</dbReference>
<accession>A0A3R9MLR0</accession>
<proteinExistence type="predicted"/>
<dbReference type="InterPro" id="IPR057436">
    <property type="entry name" value="5TMH_Lnb"/>
</dbReference>
<evidence type="ECO:0000256" key="1">
    <source>
        <dbReference type="SAM" id="Phobius"/>
    </source>
</evidence>
<sequence length="415" mass="46472">MIYSPTEKASGRVSAFYLPASGIRLLLLAFLWVWGAGAAAATPATNDTLAISLLTCAPGSETYALFGHSALRVTNPGRGLDRVYNYGTFDFRTPNFYWRFLRGDLRYFLSATSFAEFRKSYRQENRAVTEQVLALRQPEAQLLHQQLETTLHSGARFYQYQFFTDNCTTRLLGHLRSVTQAQPLHHYTYADSAIRYRQLLAPYLAPAPWVSFGINIGLGMPADRYASFEQRLFLPLELQRALAHASRLGRPFVQQTRPLLTTTPPRPPQVFTPSFFLVGLGLLLLLAQLLPARYSLVPRVLQSSFLAAAGLMGCFLVGLQLISLHSPVHANYQVLWLQPTHLLWAFVQPRRVWRPFLAAALLGIVVGGSLGWVVDYIEPTSESGLLLGLLFWQLLVLFRRCGQVAEPLKQAGVSD</sequence>
<feature type="domain" description="Lnb-like transmembrane" evidence="3">
    <location>
        <begin position="269"/>
        <end position="357"/>
    </location>
</feature>
<keyword evidence="1" id="KW-0812">Transmembrane</keyword>
<dbReference type="OrthoDB" id="319167at2"/>
<evidence type="ECO:0000313" key="5">
    <source>
        <dbReference type="Proteomes" id="UP000273500"/>
    </source>
</evidence>
<protein>
    <submittedName>
        <fullName evidence="4">DUF4105 domain-containing protein</fullName>
    </submittedName>
</protein>
<evidence type="ECO:0000313" key="4">
    <source>
        <dbReference type="EMBL" id="RSK48723.1"/>
    </source>
</evidence>
<keyword evidence="1" id="KW-1133">Transmembrane helix</keyword>
<reference evidence="4 5" key="1">
    <citation type="submission" date="2018-12" db="EMBL/GenBank/DDBJ databases">
        <authorList>
            <person name="Feng G."/>
            <person name="Zhu H."/>
        </authorList>
    </citation>
    <scope>NUCLEOTIDE SEQUENCE [LARGE SCALE GENOMIC DNA]</scope>
    <source>
        <strain evidence="4 5">KCTC 12533</strain>
    </source>
</reference>
<comment type="caution">
    <text evidence="4">The sequence shown here is derived from an EMBL/GenBank/DDBJ whole genome shotgun (WGS) entry which is preliminary data.</text>
</comment>
<name>A0A3R9MLR0_9BACT</name>
<dbReference type="InterPro" id="IPR025178">
    <property type="entry name" value="Lnb_N"/>
</dbReference>
<dbReference type="AlphaFoldDB" id="A0A3R9MLR0"/>
<feature type="transmembrane region" description="Helical" evidence="1">
    <location>
        <begin position="270"/>
        <end position="292"/>
    </location>
</feature>
<organism evidence="4 5">
    <name type="scientific">Hymenobacter rigui</name>
    <dbReference type="NCBI Taxonomy" id="334424"/>
    <lineage>
        <taxon>Bacteria</taxon>
        <taxon>Pseudomonadati</taxon>
        <taxon>Bacteroidota</taxon>
        <taxon>Cytophagia</taxon>
        <taxon>Cytophagales</taxon>
        <taxon>Hymenobacteraceae</taxon>
        <taxon>Hymenobacter</taxon>
    </lineage>
</organism>
<feature type="transmembrane region" description="Helical" evidence="1">
    <location>
        <begin position="356"/>
        <end position="374"/>
    </location>
</feature>
<gene>
    <name evidence="4" type="ORF">EI291_09115</name>
</gene>
<feature type="domain" description="Lnb N-terminal periplasmic" evidence="2">
    <location>
        <begin position="47"/>
        <end position="182"/>
    </location>
</feature>